<sequence length="81" mass="9687">MDTNAFIIAEFDDGLQLIPELWYNTVKKSCIWPSHFKSKFRINKAIMTREMPQNNVEWDELQIKRIFGKAGKNVLIFEIYY</sequence>
<evidence type="ECO:0000313" key="1">
    <source>
        <dbReference type="EMBL" id="KYN21194.1"/>
    </source>
</evidence>
<proteinExistence type="predicted"/>
<name>A0A151J8T0_9HYME</name>
<accession>A0A151J8T0</accession>
<dbReference type="EMBL" id="KQ979504">
    <property type="protein sequence ID" value="KYN21194.1"/>
    <property type="molecule type" value="Genomic_DNA"/>
</dbReference>
<protein>
    <submittedName>
        <fullName evidence="1">Uncharacterized protein</fullName>
    </submittedName>
</protein>
<organism evidence="1 2">
    <name type="scientific">Trachymyrmex cornetzi</name>
    <dbReference type="NCBI Taxonomy" id="471704"/>
    <lineage>
        <taxon>Eukaryota</taxon>
        <taxon>Metazoa</taxon>
        <taxon>Ecdysozoa</taxon>
        <taxon>Arthropoda</taxon>
        <taxon>Hexapoda</taxon>
        <taxon>Insecta</taxon>
        <taxon>Pterygota</taxon>
        <taxon>Neoptera</taxon>
        <taxon>Endopterygota</taxon>
        <taxon>Hymenoptera</taxon>
        <taxon>Apocrita</taxon>
        <taxon>Aculeata</taxon>
        <taxon>Formicoidea</taxon>
        <taxon>Formicidae</taxon>
        <taxon>Myrmicinae</taxon>
        <taxon>Trachymyrmex</taxon>
    </lineage>
</organism>
<keyword evidence="2" id="KW-1185">Reference proteome</keyword>
<reference evidence="1 2" key="1">
    <citation type="submission" date="2015-09" db="EMBL/GenBank/DDBJ databases">
        <title>Trachymyrmex cornetzi WGS genome.</title>
        <authorList>
            <person name="Nygaard S."/>
            <person name="Hu H."/>
            <person name="Boomsma J."/>
            <person name="Zhang G."/>
        </authorList>
    </citation>
    <scope>NUCLEOTIDE SEQUENCE [LARGE SCALE GENOMIC DNA]</scope>
    <source>
        <strain evidence="1">Tcor2-1</strain>
        <tissue evidence="1">Whole body</tissue>
    </source>
</reference>
<dbReference type="Proteomes" id="UP000078492">
    <property type="component" value="Unassembled WGS sequence"/>
</dbReference>
<gene>
    <name evidence="1" type="ORF">ALC57_06436</name>
</gene>
<evidence type="ECO:0000313" key="2">
    <source>
        <dbReference type="Proteomes" id="UP000078492"/>
    </source>
</evidence>
<dbReference type="AlphaFoldDB" id="A0A151J8T0"/>